<name>A0A6A7ZJM0_RHIML</name>
<dbReference type="Gene3D" id="3.30.1540.10">
    <property type="entry name" value="formyl-coa transferase, domain 3"/>
    <property type="match status" value="1"/>
</dbReference>
<evidence type="ECO:0000313" key="2">
    <source>
        <dbReference type="EMBL" id="MQW02950.1"/>
    </source>
</evidence>
<gene>
    <name evidence="2" type="ORF">GHK45_03705</name>
</gene>
<dbReference type="Gene3D" id="3.40.50.10540">
    <property type="entry name" value="Crotonobetainyl-coa:carnitine coa-transferase, domain 1"/>
    <property type="match status" value="1"/>
</dbReference>
<comment type="caution">
    <text evidence="2">The sequence shown here is derived from an EMBL/GenBank/DDBJ whole genome shotgun (WGS) entry which is preliminary data.</text>
</comment>
<organism evidence="2">
    <name type="scientific">Rhizobium meliloti</name>
    <name type="common">Ensifer meliloti</name>
    <name type="synonym">Sinorhizobium meliloti</name>
    <dbReference type="NCBI Taxonomy" id="382"/>
    <lineage>
        <taxon>Bacteria</taxon>
        <taxon>Pseudomonadati</taxon>
        <taxon>Pseudomonadota</taxon>
        <taxon>Alphaproteobacteria</taxon>
        <taxon>Hyphomicrobiales</taxon>
        <taxon>Rhizobiaceae</taxon>
        <taxon>Sinorhizobium/Ensifer group</taxon>
        <taxon>Sinorhizobium</taxon>
    </lineage>
</organism>
<dbReference type="EMBL" id="WISP01000032">
    <property type="protein sequence ID" value="MQW02950.1"/>
    <property type="molecule type" value="Genomic_DNA"/>
</dbReference>
<dbReference type="SUPFAM" id="SSF89796">
    <property type="entry name" value="CoA-transferase family III (CaiB/BaiF)"/>
    <property type="match status" value="1"/>
</dbReference>
<dbReference type="InterPro" id="IPR003673">
    <property type="entry name" value="CoA-Trfase_fam_III"/>
</dbReference>
<sequence>MGILSGFRVLDCSIAMAGPFAAQRLGDLGADVIKVEPVTGEWQRHVAAGGAGGNRVNVSFLSLNRNKRSLAVDLKSPEGKEVLLDLVKTADIFLQNYRPGVAKRLGVDYDTLSGINPRLVYVSMSGYGEDGPYIDRPGQDLVLQGMSGAMLSAGREGEAPTAAGQYLVDAITAYNAFEGALAALFHRERTGEGQLVQVNMLDAITTIQMQELSVFTIGRKPQKRSAEPHAHVYIRAPYGAFATSDGFIIVAFPKLKTLGEVIGEESFMTMDDEVDTWTRRDEIFAKTREKLKTKSSEEWLARLRAADIWCGPVYGYADLVEDAQIKHNGTFVEYDHPTEGRVKTPGFPIKFSKTPSTVNRGAPVVGQHTREILKDAGYDDARIAALEAAGAVTAGEI</sequence>
<keyword evidence="1 2" id="KW-0808">Transferase</keyword>
<proteinExistence type="predicted"/>
<dbReference type="GO" id="GO:0008410">
    <property type="term" value="F:CoA-transferase activity"/>
    <property type="evidence" value="ECO:0007669"/>
    <property type="project" value="TreeGrafter"/>
</dbReference>
<dbReference type="InterPro" id="IPR050483">
    <property type="entry name" value="CoA-transferase_III_domain"/>
</dbReference>
<evidence type="ECO:0000256" key="1">
    <source>
        <dbReference type="ARBA" id="ARBA00022679"/>
    </source>
</evidence>
<dbReference type="PANTHER" id="PTHR48207">
    <property type="entry name" value="SUCCINATE--HYDROXYMETHYLGLUTARATE COA-TRANSFERASE"/>
    <property type="match status" value="1"/>
</dbReference>
<accession>A0A6A7ZJM0</accession>
<dbReference type="RefSeq" id="WP_027989012.1">
    <property type="nucleotide sequence ID" value="NZ_CP021827.1"/>
</dbReference>
<dbReference type="InterPro" id="IPR044855">
    <property type="entry name" value="CoA-Trfase_III_dom3_sf"/>
</dbReference>
<dbReference type="PANTHER" id="PTHR48207:SF4">
    <property type="entry name" value="BLL6097 PROTEIN"/>
    <property type="match status" value="1"/>
</dbReference>
<dbReference type="Pfam" id="PF02515">
    <property type="entry name" value="CoA_transf_3"/>
    <property type="match status" value="1"/>
</dbReference>
<protein>
    <submittedName>
        <fullName evidence="2">CoA transferase</fullName>
    </submittedName>
</protein>
<reference evidence="2" key="1">
    <citation type="journal article" date="2013" name="Genome Biol.">
        <title>Comparative genomics of the core and accessory genomes of 48 Sinorhizobium strains comprising five genospecies.</title>
        <authorList>
            <person name="Sugawara M."/>
            <person name="Epstein B."/>
            <person name="Badgley B.D."/>
            <person name="Unno T."/>
            <person name="Xu L."/>
            <person name="Reese J."/>
            <person name="Gyaneshwar P."/>
            <person name="Denny R."/>
            <person name="Mudge J."/>
            <person name="Bharti A.K."/>
            <person name="Farmer A.D."/>
            <person name="May G.D."/>
            <person name="Woodward J.E."/>
            <person name="Medigue C."/>
            <person name="Vallenet D."/>
            <person name="Lajus A."/>
            <person name="Rouy Z."/>
            <person name="Martinez-Vaz B."/>
            <person name="Tiffin P."/>
            <person name="Young N.D."/>
            <person name="Sadowsky M.J."/>
        </authorList>
    </citation>
    <scope>NUCLEOTIDE SEQUENCE</scope>
    <source>
        <strain evidence="2">M30</strain>
    </source>
</reference>
<dbReference type="InterPro" id="IPR023606">
    <property type="entry name" value="CoA-Trfase_III_dom_1_sf"/>
</dbReference>
<dbReference type="AlphaFoldDB" id="A0A6A7ZJM0"/>